<organism evidence="4 5">
    <name type="scientific">Heligmosomoides polygyrus</name>
    <name type="common">Parasitic roundworm</name>
    <dbReference type="NCBI Taxonomy" id="6339"/>
    <lineage>
        <taxon>Eukaryota</taxon>
        <taxon>Metazoa</taxon>
        <taxon>Ecdysozoa</taxon>
        <taxon>Nematoda</taxon>
        <taxon>Chromadorea</taxon>
        <taxon>Rhabditida</taxon>
        <taxon>Rhabditina</taxon>
        <taxon>Rhabditomorpha</taxon>
        <taxon>Strongyloidea</taxon>
        <taxon>Heligmosomidae</taxon>
        <taxon>Heligmosomoides</taxon>
    </lineage>
</organism>
<sequence length="543" mass="60969">LWSELAILVTLICTSSSGCQQVDIYDHQILSCYRSDKGESCHADTSAIAKIKPFKQEACLRLTSNDTTLIEMKLLWRSLELTCERESLLFSRSTRYALLDSKRCPHTLDPARGRNVEPSPALAELQKANDYPGVTGCVESCGGPGCDCLYPSSGCFFYRIYLIPNDNAVYEVFRCTRWKPSVYLEIAINGPHHQEKLGTLHLIPNQPQIFPPLTVTLSSLSVPPLPILSSRFISDGNRTAIAPAKYDPPLKCRSSEEALNMTCTVEENCKCEPAEIKMVCDCNDFNLTAHMLNPAYRLPILRPNLEFTTRNGHLVSKVLHSTTAEFVVRIKDQLRIISVISNAVCTGETAYVRSCYKCAKGVRAMVKCTSSTQEERAEIRCGDQAFTVKCTSQGAQTELRFNADKARFDVECSVQCGQSTQIFKIVGILRYTGSIYTSARRMLNGEREVFSEINLPNFGHLIDVFLKWTGTLLITVIAVILALLATYFCIANTACFFLLKLSLRLAWTVFRVIFCMLWNVASTPLLVYRQARNRMKKEEEKLL</sequence>
<feature type="transmembrane region" description="Helical" evidence="1">
    <location>
        <begin position="472"/>
        <end position="499"/>
    </location>
</feature>
<evidence type="ECO:0000256" key="1">
    <source>
        <dbReference type="SAM" id="Phobius"/>
    </source>
</evidence>
<evidence type="ECO:0000313" key="4">
    <source>
        <dbReference type="Proteomes" id="UP000050761"/>
    </source>
</evidence>
<dbReference type="InterPro" id="IPR009878">
    <property type="entry name" value="Phlebovirus_G2_fusion"/>
</dbReference>
<keyword evidence="1" id="KW-1133">Transmembrane helix</keyword>
<dbReference type="Pfam" id="PF07245">
    <property type="entry name" value="Phlebovirus_G2"/>
    <property type="match status" value="1"/>
</dbReference>
<evidence type="ECO:0000256" key="2">
    <source>
        <dbReference type="SAM" id="SignalP"/>
    </source>
</evidence>
<feature type="signal peptide" evidence="2">
    <location>
        <begin position="1"/>
        <end position="19"/>
    </location>
</feature>
<evidence type="ECO:0000313" key="5">
    <source>
        <dbReference type="WBParaSite" id="HPBE_0001180701-mRNA-1"/>
    </source>
</evidence>
<accession>A0A183FUE8</accession>
<keyword evidence="1" id="KW-0472">Membrane</keyword>
<keyword evidence="2" id="KW-0732">Signal</keyword>
<reference evidence="5" key="1">
    <citation type="submission" date="2019-09" db="UniProtKB">
        <authorList>
            <consortium name="WormBaseParasite"/>
        </authorList>
    </citation>
    <scope>IDENTIFICATION</scope>
</reference>
<dbReference type="WBParaSite" id="HPBE_0001180701-mRNA-1">
    <property type="protein sequence ID" value="HPBE_0001180701-mRNA-1"/>
    <property type="gene ID" value="HPBE_0001180701"/>
</dbReference>
<feature type="transmembrane region" description="Helical" evidence="1">
    <location>
        <begin position="505"/>
        <end position="528"/>
    </location>
</feature>
<name>A0A183FUE8_HELPZ</name>
<dbReference type="AlphaFoldDB" id="A0A183FUE8"/>
<feature type="domain" description="Phlebovirus glycoprotein G2 fusion" evidence="3">
    <location>
        <begin position="19"/>
        <end position="328"/>
    </location>
</feature>
<proteinExistence type="predicted"/>
<keyword evidence="1" id="KW-0812">Transmembrane</keyword>
<feature type="chain" id="PRO_5008149432" evidence="2">
    <location>
        <begin position="20"/>
        <end position="543"/>
    </location>
</feature>
<dbReference type="Gene3D" id="2.60.98.50">
    <property type="match status" value="1"/>
</dbReference>
<keyword evidence="4" id="KW-1185">Reference proteome</keyword>
<evidence type="ECO:0000259" key="3">
    <source>
        <dbReference type="Pfam" id="PF07245"/>
    </source>
</evidence>
<dbReference type="Proteomes" id="UP000050761">
    <property type="component" value="Unassembled WGS sequence"/>
</dbReference>
<dbReference type="Gene3D" id="2.60.40.3770">
    <property type="match status" value="1"/>
</dbReference>
<protein>
    <submittedName>
        <fullName evidence="5">Phlebovirus_G2 domain-containing protein</fullName>
    </submittedName>
</protein>